<evidence type="ECO:0000259" key="2">
    <source>
        <dbReference type="Pfam" id="PF11274"/>
    </source>
</evidence>
<feature type="region of interest" description="Disordered" evidence="1">
    <location>
        <begin position="249"/>
        <end position="365"/>
    </location>
</feature>
<protein>
    <recommendedName>
        <fullName evidence="2">DUF3074 domain-containing protein</fullName>
    </recommendedName>
</protein>
<dbReference type="Proteomes" id="UP000241818">
    <property type="component" value="Unassembled WGS sequence"/>
</dbReference>
<evidence type="ECO:0000256" key="1">
    <source>
        <dbReference type="SAM" id="MobiDB-lite"/>
    </source>
</evidence>
<gene>
    <name evidence="3" type="ORF">M430DRAFT_34252</name>
</gene>
<dbReference type="AlphaFoldDB" id="A0A2T3B6G3"/>
<dbReference type="Pfam" id="PF11274">
    <property type="entry name" value="DUF3074"/>
    <property type="match status" value="1"/>
</dbReference>
<dbReference type="PANTHER" id="PTHR40370:SF1">
    <property type="entry name" value="DUF3074 DOMAIN-CONTAINING PROTEIN"/>
    <property type="match status" value="1"/>
</dbReference>
<feature type="compositionally biased region" description="Basic and acidic residues" evidence="1">
    <location>
        <begin position="331"/>
        <end position="341"/>
    </location>
</feature>
<feature type="domain" description="DUF3074" evidence="2">
    <location>
        <begin position="118"/>
        <end position="392"/>
    </location>
</feature>
<feature type="compositionally biased region" description="Low complexity" evidence="1">
    <location>
        <begin position="526"/>
        <end position="540"/>
    </location>
</feature>
<feature type="compositionally biased region" description="Acidic residues" evidence="1">
    <location>
        <begin position="399"/>
        <end position="413"/>
    </location>
</feature>
<feature type="compositionally biased region" description="Polar residues" evidence="1">
    <location>
        <begin position="500"/>
        <end position="510"/>
    </location>
</feature>
<dbReference type="OrthoDB" id="5403181at2759"/>
<dbReference type="InParanoid" id="A0A2T3B6G3"/>
<dbReference type="PANTHER" id="PTHR40370">
    <property type="entry name" value="EXPRESSED PROTEIN"/>
    <property type="match status" value="1"/>
</dbReference>
<feature type="compositionally biased region" description="Basic and acidic residues" evidence="1">
    <location>
        <begin position="414"/>
        <end position="433"/>
    </location>
</feature>
<proteinExistence type="predicted"/>
<keyword evidence="4" id="KW-1185">Reference proteome</keyword>
<feature type="region of interest" description="Disordered" evidence="1">
    <location>
        <begin position="398"/>
        <end position="466"/>
    </location>
</feature>
<feature type="region of interest" description="Disordered" evidence="1">
    <location>
        <begin position="48"/>
        <end position="83"/>
    </location>
</feature>
<feature type="compositionally biased region" description="Polar residues" evidence="1">
    <location>
        <begin position="259"/>
        <end position="280"/>
    </location>
</feature>
<feature type="region of interest" description="Disordered" evidence="1">
    <location>
        <begin position="495"/>
        <end position="641"/>
    </location>
</feature>
<dbReference type="STRING" id="857342.A0A2T3B6G3"/>
<dbReference type="CDD" id="cd06503">
    <property type="entry name" value="ATP-synt_Fo_b"/>
    <property type="match status" value="1"/>
</dbReference>
<feature type="compositionally biased region" description="Basic residues" evidence="1">
    <location>
        <begin position="625"/>
        <end position="641"/>
    </location>
</feature>
<dbReference type="GeneID" id="36574595"/>
<sequence>MSALHEALKSLGPIDFSDVPLDDLKPFLSDAFRHGQLIVESVPVPALSSDLHSHSNTNTSSSASSVSDIFPSPAHSPPPSSDVEALQKEWKSVKLNSKDNPLGISVYKLPSKDGKGAWFARRSAHEGLGFTRWKKALEHEFPETMKVRGGPGEGNIRGIGGEKRVECKNVKGVGKLEVYLLSAQFAGPTTPRDFVTMLLTSDHALTDESGGENEVPRHYMVISKPCNHPDTAPRDGYIRGEYESVEFIREIPRKKPPQRSASAMNLSSQGKHARNQSSTLGKEAVLRNATRNHSRGMSDSDVPIGAKASASETDLSHSESRARGKTISFDSSRDTKGEKLDNSGQEDESESNPVEWIMITRSDPGGSVPRFMVERGTPGGIVSDAGKFLNWASSKNIEDFDSDEEASVEDEQEEKAQKTEHPRPRDHERDLHKQQTNGHLVGVENKSTTAAAPESPESAPSNGSGLYEMVAGAADAITSHAPAIIADRFSGYANEESKESYNGNTDNTPNVEKKIDNQDSPRRDSISTISSESSWHSFASARESIEEEEHTDTSPTQTPESEAEFRAALHRDKQLQKLEEKKRKLDEKLNKAREKEASKKNEDSAHEAIRKAEEKHRKEVDKLEKKKQKEIRKAETRRRKAIEKDERAKLLRELESVKAEVAMLRKEKEILNAQVGVLQAENTNLAARIGKMGTQGEEVLKEAGQEVKQELKNGS</sequence>
<feature type="compositionally biased region" description="Basic and acidic residues" evidence="1">
    <location>
        <begin position="511"/>
        <end position="525"/>
    </location>
</feature>
<accession>A0A2T3B6G3</accession>
<dbReference type="InterPro" id="IPR024500">
    <property type="entry name" value="DUF3074"/>
</dbReference>
<dbReference type="Gene3D" id="3.30.530.20">
    <property type="match status" value="1"/>
</dbReference>
<reference evidence="3 4" key="1">
    <citation type="journal article" date="2018" name="New Phytol.">
        <title>Comparative genomics and transcriptomics depict ericoid mycorrhizal fungi as versatile saprotrophs and plant mutualists.</title>
        <authorList>
            <person name="Martino E."/>
            <person name="Morin E."/>
            <person name="Grelet G.A."/>
            <person name="Kuo A."/>
            <person name="Kohler A."/>
            <person name="Daghino S."/>
            <person name="Barry K.W."/>
            <person name="Cichocki N."/>
            <person name="Clum A."/>
            <person name="Dockter R.B."/>
            <person name="Hainaut M."/>
            <person name="Kuo R.C."/>
            <person name="LaButti K."/>
            <person name="Lindahl B.D."/>
            <person name="Lindquist E.A."/>
            <person name="Lipzen A."/>
            <person name="Khouja H.R."/>
            <person name="Magnuson J."/>
            <person name="Murat C."/>
            <person name="Ohm R.A."/>
            <person name="Singer S.W."/>
            <person name="Spatafora J.W."/>
            <person name="Wang M."/>
            <person name="Veneault-Fourrey C."/>
            <person name="Henrissat B."/>
            <person name="Grigoriev I.V."/>
            <person name="Martin F.M."/>
            <person name="Perotto S."/>
        </authorList>
    </citation>
    <scope>NUCLEOTIDE SEQUENCE [LARGE SCALE GENOMIC DNA]</scope>
    <source>
        <strain evidence="3 4">ATCC 22711</strain>
    </source>
</reference>
<name>A0A2T3B6G3_AMORE</name>
<dbReference type="InterPro" id="IPR023393">
    <property type="entry name" value="START-like_dom_sf"/>
</dbReference>
<dbReference type="EMBL" id="KZ679009">
    <property type="protein sequence ID" value="PSS22359.1"/>
    <property type="molecule type" value="Genomic_DNA"/>
</dbReference>
<organism evidence="3 4">
    <name type="scientific">Amorphotheca resinae ATCC 22711</name>
    <dbReference type="NCBI Taxonomy" id="857342"/>
    <lineage>
        <taxon>Eukaryota</taxon>
        <taxon>Fungi</taxon>
        <taxon>Dikarya</taxon>
        <taxon>Ascomycota</taxon>
        <taxon>Pezizomycotina</taxon>
        <taxon>Leotiomycetes</taxon>
        <taxon>Helotiales</taxon>
        <taxon>Amorphothecaceae</taxon>
        <taxon>Amorphotheca</taxon>
    </lineage>
</organism>
<evidence type="ECO:0000313" key="4">
    <source>
        <dbReference type="Proteomes" id="UP000241818"/>
    </source>
</evidence>
<evidence type="ECO:0000313" key="3">
    <source>
        <dbReference type="EMBL" id="PSS22359.1"/>
    </source>
</evidence>
<feature type="compositionally biased region" description="Basic and acidic residues" evidence="1">
    <location>
        <begin position="563"/>
        <end position="624"/>
    </location>
</feature>
<dbReference type="RefSeq" id="XP_024722514.1">
    <property type="nucleotide sequence ID" value="XM_024866514.1"/>
</dbReference>
<dbReference type="SUPFAM" id="SSF55961">
    <property type="entry name" value="Bet v1-like"/>
    <property type="match status" value="1"/>
</dbReference>
<feature type="compositionally biased region" description="Low complexity" evidence="1">
    <location>
        <begin position="447"/>
        <end position="461"/>
    </location>
</feature>
<feature type="compositionally biased region" description="Low complexity" evidence="1">
    <location>
        <begin position="48"/>
        <end position="73"/>
    </location>
</feature>